<proteinExistence type="predicted"/>
<dbReference type="InterPro" id="IPR001509">
    <property type="entry name" value="Epimerase_deHydtase"/>
</dbReference>
<feature type="domain" description="NAD-dependent epimerase/dehydratase" evidence="1">
    <location>
        <begin position="4"/>
        <end position="239"/>
    </location>
</feature>
<evidence type="ECO:0000313" key="2">
    <source>
        <dbReference type="EMBL" id="BCB88532.1"/>
    </source>
</evidence>
<name>A0A6F8YR09_9ACTN</name>
<reference evidence="2 3" key="2">
    <citation type="submission" date="2020-03" db="EMBL/GenBank/DDBJ databases">
        <authorList>
            <person name="Ichikawa N."/>
            <person name="Kimura A."/>
            <person name="Kitahashi Y."/>
            <person name="Uohara A."/>
        </authorList>
    </citation>
    <scope>NUCLEOTIDE SEQUENCE [LARGE SCALE GENOMIC DNA]</scope>
    <source>
        <strain evidence="2 3">NBRC 105367</strain>
    </source>
</reference>
<dbReference type="InterPro" id="IPR036291">
    <property type="entry name" value="NAD(P)-bd_dom_sf"/>
</dbReference>
<gene>
    <name evidence="2" type="primary">galE_2</name>
    <name evidence="2" type="ORF">Psuf_058450</name>
</gene>
<protein>
    <submittedName>
        <fullName evidence="2">UDP-glucose 4-epimerase</fullName>
    </submittedName>
</protein>
<dbReference type="InterPro" id="IPR050177">
    <property type="entry name" value="Lipid_A_modif_metabolic_enz"/>
</dbReference>
<dbReference type="EMBL" id="AP022871">
    <property type="protein sequence ID" value="BCB88532.1"/>
    <property type="molecule type" value="Genomic_DNA"/>
</dbReference>
<dbReference type="PANTHER" id="PTHR43245:SF13">
    <property type="entry name" value="UDP-D-APIOSE_UDP-D-XYLOSE SYNTHASE 2"/>
    <property type="match status" value="1"/>
</dbReference>
<keyword evidence="3" id="KW-1185">Reference proteome</keyword>
<evidence type="ECO:0000259" key="1">
    <source>
        <dbReference type="Pfam" id="PF01370"/>
    </source>
</evidence>
<dbReference type="PANTHER" id="PTHR43245">
    <property type="entry name" value="BIFUNCTIONAL POLYMYXIN RESISTANCE PROTEIN ARNA"/>
    <property type="match status" value="1"/>
</dbReference>
<dbReference type="Proteomes" id="UP000503011">
    <property type="component" value="Chromosome"/>
</dbReference>
<dbReference type="AlphaFoldDB" id="A0A6F8YR09"/>
<dbReference type="KEGG" id="psuu:Psuf_058450"/>
<reference evidence="2 3" key="1">
    <citation type="submission" date="2020-03" db="EMBL/GenBank/DDBJ databases">
        <title>Whole genome shotgun sequence of Phytohabitans suffuscus NBRC 105367.</title>
        <authorList>
            <person name="Komaki H."/>
            <person name="Tamura T."/>
        </authorList>
    </citation>
    <scope>NUCLEOTIDE SEQUENCE [LARGE SCALE GENOMIC DNA]</scope>
    <source>
        <strain evidence="2 3">NBRC 105367</strain>
    </source>
</reference>
<dbReference type="Pfam" id="PF01370">
    <property type="entry name" value="Epimerase"/>
    <property type="match status" value="1"/>
</dbReference>
<dbReference type="RefSeq" id="WP_173160008.1">
    <property type="nucleotide sequence ID" value="NZ_AP022871.1"/>
</dbReference>
<accession>A0A6F8YR09</accession>
<sequence length="325" mass="35286">MTSVVTGGSGFIGSHLVERLAEAGGRVRTYDLGPPPPDLDPRLSDVEHLVGDIRDETALRKAIRPGVEVVYHLSAVVGVDRYLASPLDVIEVNLLGTRNVLRLAHEVGAKVVVASTSEVYGKNPRVPWAEDGDRVLGPTDTDRWSYSSSKALAEHLTFAYARATGLRASVVRYFNVYGPRQRPAYVVSRTIHRVLRGEPPLVYDGGRQTRAFTFVGDAVAGTLLAGADPAADGEVVNLGSDRESTVAEVVDLVCELSGTGATPRPLATGEVFGAAYEDIPRRVPDVAKARRLLGWRCRTPLREGVERTIRWARANPWWTAPGMRT</sequence>
<dbReference type="SUPFAM" id="SSF51735">
    <property type="entry name" value="NAD(P)-binding Rossmann-fold domains"/>
    <property type="match status" value="1"/>
</dbReference>
<organism evidence="2 3">
    <name type="scientific">Phytohabitans suffuscus</name>
    <dbReference type="NCBI Taxonomy" id="624315"/>
    <lineage>
        <taxon>Bacteria</taxon>
        <taxon>Bacillati</taxon>
        <taxon>Actinomycetota</taxon>
        <taxon>Actinomycetes</taxon>
        <taxon>Micromonosporales</taxon>
        <taxon>Micromonosporaceae</taxon>
    </lineage>
</organism>
<dbReference type="Gene3D" id="3.40.50.720">
    <property type="entry name" value="NAD(P)-binding Rossmann-like Domain"/>
    <property type="match status" value="1"/>
</dbReference>
<evidence type="ECO:0000313" key="3">
    <source>
        <dbReference type="Proteomes" id="UP000503011"/>
    </source>
</evidence>